<dbReference type="PANTHER" id="PTHR11932">
    <property type="entry name" value="CULLIN"/>
    <property type="match status" value="1"/>
</dbReference>
<dbReference type="GO" id="GO:0019005">
    <property type="term" value="C:SCF ubiquitin ligase complex"/>
    <property type="evidence" value="ECO:0007669"/>
    <property type="project" value="UniProtKB-ARBA"/>
</dbReference>
<evidence type="ECO:0000256" key="1">
    <source>
        <dbReference type="ARBA" id="ARBA00004906"/>
    </source>
</evidence>
<evidence type="ECO:0000259" key="10">
    <source>
        <dbReference type="PROSITE" id="PS50069"/>
    </source>
</evidence>
<dbReference type="Pfam" id="PF26557">
    <property type="entry name" value="Cullin_AB"/>
    <property type="match status" value="1"/>
</dbReference>
<dbReference type="Gene3D" id="1.20.1310.10">
    <property type="entry name" value="Cullin Repeats"/>
    <property type="match status" value="4"/>
</dbReference>
<dbReference type="SMART" id="SM00182">
    <property type="entry name" value="CULLIN"/>
    <property type="match status" value="1"/>
</dbReference>
<dbReference type="GO" id="GO:0005681">
    <property type="term" value="C:spliceosomal complex"/>
    <property type="evidence" value="ECO:0007669"/>
    <property type="project" value="InterPro"/>
</dbReference>
<dbReference type="Pfam" id="PF04889">
    <property type="entry name" value="Cwf_Cwc_15"/>
    <property type="match status" value="1"/>
</dbReference>
<keyword evidence="12" id="KW-1185">Reference proteome</keyword>
<dbReference type="FunFam" id="4.10.1030.10:FF:000002">
    <property type="entry name" value="cullin homolog 1"/>
    <property type="match status" value="1"/>
</dbReference>
<dbReference type="SUPFAM" id="SSF46785">
    <property type="entry name" value="Winged helix' DNA-binding domain"/>
    <property type="match status" value="1"/>
</dbReference>
<feature type="region of interest" description="Disordered" evidence="9">
    <location>
        <begin position="59"/>
        <end position="164"/>
    </location>
</feature>
<evidence type="ECO:0000256" key="9">
    <source>
        <dbReference type="SAM" id="MobiDB-lite"/>
    </source>
</evidence>
<feature type="compositionally biased region" description="Polar residues" evidence="9">
    <location>
        <begin position="1"/>
        <end position="11"/>
    </location>
</feature>
<dbReference type="InterPro" id="IPR016157">
    <property type="entry name" value="Cullin_CS"/>
</dbReference>
<dbReference type="InterPro" id="IPR036317">
    <property type="entry name" value="Cullin_homology_sf"/>
</dbReference>
<dbReference type="RefSeq" id="XP_062629360.1">
    <property type="nucleotide sequence ID" value="XM_062773376.1"/>
</dbReference>
<feature type="region of interest" description="Disordered" evidence="9">
    <location>
        <begin position="176"/>
        <end position="199"/>
    </location>
</feature>
<dbReference type="GO" id="GO:0000398">
    <property type="term" value="P:mRNA splicing, via spliceosome"/>
    <property type="evidence" value="ECO:0007669"/>
    <property type="project" value="InterPro"/>
</dbReference>
<dbReference type="EMBL" id="CP086718">
    <property type="protein sequence ID" value="WOO83334.1"/>
    <property type="molecule type" value="Genomic_DNA"/>
</dbReference>
<dbReference type="Pfam" id="PF10557">
    <property type="entry name" value="Cullin_Nedd8"/>
    <property type="match status" value="1"/>
</dbReference>
<feature type="compositionally biased region" description="Basic and acidic residues" evidence="9">
    <location>
        <begin position="176"/>
        <end position="185"/>
    </location>
</feature>
<dbReference type="GeneID" id="87810036"/>
<dbReference type="GO" id="GO:0031625">
    <property type="term" value="F:ubiquitin protein ligase binding"/>
    <property type="evidence" value="ECO:0007669"/>
    <property type="project" value="InterPro"/>
</dbReference>
<keyword evidence="5" id="KW-0832">Ubl conjugation</keyword>
<evidence type="ECO:0000256" key="3">
    <source>
        <dbReference type="ARBA" id="ARBA00022499"/>
    </source>
</evidence>
<sequence length="1024" mass="116464">MSQAHRPTWNPTMGKETKAGSQQISKLSLASHTKLKFRQPGQVTANDVARRDLRAELAAAERAAQDKKRKAAGLPPLPPLAGAAAIENGNGADEDEERAKRRRILEEAAELDADDSDDDDEEEDKAKEKGKGKAVDNDDDDEDDEDDDDDDSDDDSDDEDDTAALMAELARIKQERAEEKARLDAEANASAAADRDEEIATGNPLLNLQAALGQRPSDTPSSSGGSFTVKRRWDDDLIFKNQAAGIDDKPKKGEFVNDLLRSEFHKKFMNKDADLQTAWNFLQTGVEHIMTRMSTGMTYQYYMLLYTTIYDYCTVPSRGSSLSSQPRGGASLQGADLYKKLNSFLADHCKAMREDGEKLSDIELLKFYARQWDRYTNGASYVHKLFNYLNKHWVKREKDEGRKDVYSIYTLALVAWKRNFFKYIQNKDNEPSRLTQAVLKQIELQRNGEAIDNSLLKKVIESYVALGIDDADAQRQNLEVYHDVFQVYFLQATDRYYTAESAAFVANNSVPDYMKKAEERLSEEADRINLYLHDSTRKELKEVCERVLIQDHQELMWDEFQNLLDSDRESDLARMYGLLVRVENALKPLREKFEAHVKKAGLAAVERVIPAPGALNEQGKQEVLDPKAYIEALLSVHTKFGDIVNGPFRSELGFNGSLDRACREFVNKNAAATTSSKSPELLANYCDMLLRKSNRDLDPDSLEAALNQAMVIFKFIDDKDVFQKFYQKKLAQRLVNANSASDDSESSMISKLKDISGFDYTNKLTRMFSDVSVGRDVTERFKEKERRDGHSDDIDFSIMVLGTNFWPLAPSNSDYAVPRQLEPVYERFTKFYNDVHSGRKLTWLWHVSKNELRTTYLSQKYIFMTSAYQTAILTLFNENDSLTFKEIQTGTQISEGILKPQMTLLVKAKVLTQDGDAYDLNMGFKSKKIRVQLNQPVRAEQKAETTEVLAAVDEDRKFIYQATIVRLMKARKTMKHQALIQDVTAQISTKFTPKVSDIKKAIDYLIDKEYLERGDAKDTYNYLA</sequence>
<feature type="compositionally biased region" description="Acidic residues" evidence="9">
    <location>
        <begin position="137"/>
        <end position="162"/>
    </location>
</feature>
<dbReference type="Gene3D" id="1.10.10.10">
    <property type="entry name" value="Winged helix-like DNA-binding domain superfamily/Winged helix DNA-binding domain"/>
    <property type="match status" value="2"/>
</dbReference>
<dbReference type="InterPro" id="IPR006973">
    <property type="entry name" value="Cwf_Cwc_15"/>
</dbReference>
<dbReference type="InterPro" id="IPR036390">
    <property type="entry name" value="WH_DNA-bd_sf"/>
</dbReference>
<dbReference type="InterPro" id="IPR059120">
    <property type="entry name" value="Cullin-like_AB"/>
</dbReference>
<protein>
    <recommendedName>
        <fullName evidence="6">Cullin-1</fullName>
    </recommendedName>
</protein>
<keyword evidence="4" id="KW-0833">Ubl conjugation pathway</keyword>
<accession>A0AAF0YGC6</accession>
<dbReference type="InterPro" id="IPR019559">
    <property type="entry name" value="Cullin_neddylation_domain"/>
</dbReference>
<dbReference type="GO" id="GO:0031146">
    <property type="term" value="P:SCF-dependent proteasomal ubiquitin-dependent protein catabolic process"/>
    <property type="evidence" value="ECO:0007669"/>
    <property type="project" value="UniProtKB-ARBA"/>
</dbReference>
<feature type="compositionally biased region" description="Acidic residues" evidence="9">
    <location>
        <begin position="107"/>
        <end position="123"/>
    </location>
</feature>
<dbReference type="InterPro" id="IPR036388">
    <property type="entry name" value="WH-like_DNA-bd_sf"/>
</dbReference>
<evidence type="ECO:0000256" key="5">
    <source>
        <dbReference type="ARBA" id="ARBA00022843"/>
    </source>
</evidence>
<evidence type="ECO:0000256" key="8">
    <source>
        <dbReference type="RuleBase" id="RU003829"/>
    </source>
</evidence>
<evidence type="ECO:0000313" key="11">
    <source>
        <dbReference type="EMBL" id="WOO83334.1"/>
    </source>
</evidence>
<feature type="compositionally biased region" description="Basic and acidic residues" evidence="9">
    <location>
        <begin position="124"/>
        <end position="136"/>
    </location>
</feature>
<dbReference type="InterPro" id="IPR016159">
    <property type="entry name" value="Cullin_repeat-like_dom_sf"/>
</dbReference>
<gene>
    <name evidence="11" type="primary">CUL1</name>
    <name evidence="11" type="ORF">LOC62_05G006861</name>
</gene>
<reference evidence="11" key="1">
    <citation type="submission" date="2023-10" db="EMBL/GenBank/DDBJ databases">
        <authorList>
            <person name="Noh H."/>
        </authorList>
    </citation>
    <scope>NUCLEOTIDE SEQUENCE</scope>
    <source>
        <strain evidence="11">DUCC4014</strain>
    </source>
</reference>
<evidence type="ECO:0000256" key="7">
    <source>
        <dbReference type="PROSITE-ProRule" id="PRU00330"/>
    </source>
</evidence>
<dbReference type="InterPro" id="IPR045093">
    <property type="entry name" value="Cullin"/>
</dbReference>
<evidence type="ECO:0000256" key="2">
    <source>
        <dbReference type="ARBA" id="ARBA00006019"/>
    </source>
</evidence>
<dbReference type="FunFam" id="1.20.1310.10:FF:000026">
    <property type="entry name" value="Cullin 1"/>
    <property type="match status" value="1"/>
</dbReference>
<dbReference type="InterPro" id="IPR001373">
    <property type="entry name" value="Cullin_N"/>
</dbReference>
<name>A0AAF0YGC6_9TREE</name>
<dbReference type="SMART" id="SM00884">
    <property type="entry name" value="Cullin_Nedd8"/>
    <property type="match status" value="1"/>
</dbReference>
<evidence type="ECO:0000256" key="4">
    <source>
        <dbReference type="ARBA" id="ARBA00022786"/>
    </source>
</evidence>
<comment type="similarity">
    <text evidence="2 7 8">Belongs to the cullin family.</text>
</comment>
<comment type="pathway">
    <text evidence="1">Protein modification; protein ubiquitination.</text>
</comment>
<dbReference type="FunFam" id="1.10.10.10:FF:000014">
    <property type="entry name" value="Cullin 1"/>
    <property type="match status" value="1"/>
</dbReference>
<dbReference type="FunFam" id="1.20.1310.10:FF:000012">
    <property type="entry name" value="Cullin 2"/>
    <property type="match status" value="1"/>
</dbReference>
<proteinExistence type="inferred from homology"/>
<feature type="domain" description="Cullin family profile" evidence="10">
    <location>
        <begin position="677"/>
        <end position="906"/>
    </location>
</feature>
<evidence type="ECO:0000256" key="6">
    <source>
        <dbReference type="ARBA" id="ARBA00069612"/>
    </source>
</evidence>
<dbReference type="Proteomes" id="UP000827549">
    <property type="component" value="Chromosome 5"/>
</dbReference>
<organism evidence="11 12">
    <name type="scientific">Vanrija pseudolonga</name>
    <dbReference type="NCBI Taxonomy" id="143232"/>
    <lineage>
        <taxon>Eukaryota</taxon>
        <taxon>Fungi</taxon>
        <taxon>Dikarya</taxon>
        <taxon>Basidiomycota</taxon>
        <taxon>Agaricomycotina</taxon>
        <taxon>Tremellomycetes</taxon>
        <taxon>Trichosporonales</taxon>
        <taxon>Trichosporonaceae</taxon>
        <taxon>Vanrija</taxon>
    </lineage>
</organism>
<dbReference type="InterPro" id="IPR016158">
    <property type="entry name" value="Cullin_homology"/>
</dbReference>
<dbReference type="FunFam" id="1.20.1310.10:FF:000011">
    <property type="entry name" value="Cullin 1"/>
    <property type="match status" value="1"/>
</dbReference>
<dbReference type="SUPFAM" id="SSF74788">
    <property type="entry name" value="Cullin repeat-like"/>
    <property type="match status" value="1"/>
</dbReference>
<dbReference type="AlphaFoldDB" id="A0AAF0YGC6"/>
<evidence type="ECO:0000313" key="12">
    <source>
        <dbReference type="Proteomes" id="UP000827549"/>
    </source>
</evidence>
<dbReference type="Gene3D" id="4.10.1030.10">
    <property type="entry name" value="Ring Box Chain A, domain 5"/>
    <property type="match status" value="1"/>
</dbReference>
<dbReference type="FunFam" id="1.20.1310.10:FF:000029">
    <property type="entry name" value="Cullin homolog 1"/>
    <property type="match status" value="1"/>
</dbReference>
<dbReference type="Pfam" id="PF00888">
    <property type="entry name" value="Cullin"/>
    <property type="match status" value="1"/>
</dbReference>
<dbReference type="PROSITE" id="PS50069">
    <property type="entry name" value="CULLIN_2"/>
    <property type="match status" value="1"/>
</dbReference>
<dbReference type="SUPFAM" id="SSF75632">
    <property type="entry name" value="Cullin homology domain"/>
    <property type="match status" value="1"/>
</dbReference>
<feature type="region of interest" description="Disordered" evidence="9">
    <location>
        <begin position="1"/>
        <end position="26"/>
    </location>
</feature>
<feature type="compositionally biased region" description="Low complexity" evidence="9">
    <location>
        <begin position="80"/>
        <end position="91"/>
    </location>
</feature>
<keyword evidence="3" id="KW-1017">Isopeptide bond</keyword>
<dbReference type="PROSITE" id="PS01256">
    <property type="entry name" value="CULLIN_1"/>
    <property type="match status" value="1"/>
</dbReference>